<reference evidence="1" key="1">
    <citation type="journal article" date="2021" name="Proc. Natl. Acad. Sci. U.S.A.">
        <title>A Catalog of Tens of Thousands of Viruses from Human Metagenomes Reveals Hidden Associations with Chronic Diseases.</title>
        <authorList>
            <person name="Tisza M.J."/>
            <person name="Buck C.B."/>
        </authorList>
    </citation>
    <scope>NUCLEOTIDE SEQUENCE</scope>
    <source>
        <strain evidence="1">CtHSY3</strain>
    </source>
</reference>
<dbReference type="PANTHER" id="PTHR37813">
    <property type="entry name" value="FELS-2 PROPHAGE PROTEIN"/>
    <property type="match status" value="1"/>
</dbReference>
<evidence type="ECO:0000313" key="1">
    <source>
        <dbReference type="EMBL" id="DAF85988.1"/>
    </source>
</evidence>
<protein>
    <submittedName>
        <fullName evidence="1">Tail tape measure protein</fullName>
    </submittedName>
</protein>
<proteinExistence type="predicted"/>
<dbReference type="EMBL" id="BK015934">
    <property type="protein sequence ID" value="DAF85988.1"/>
    <property type="molecule type" value="Genomic_DNA"/>
</dbReference>
<dbReference type="PANTHER" id="PTHR37813:SF1">
    <property type="entry name" value="FELS-2 PROPHAGE PROTEIN"/>
    <property type="match status" value="1"/>
</dbReference>
<sequence length="692" mass="70615">MAGKSAILAVKIISDAKPAIEGFKQTADGADGLGGKLAAIGPGALAVGGAIVTGVVAVGKAMYDLGARFDEVADTIRVGTGATGEALDGLVDVAHGVATTIPTSFEQAGTTVADVNTRLGLTGDTLQTVASQYLEAGRILGSEVDIAGTSAAFSAFGIQGEAVSGALDELFQVSQATGVGMNELASSAQKNAGAMQELGFGFEDSVRMVGVLNKAGLDADATLGAMRKGLLGMVKPGEDMQATFTRVTGEIQGYIDAGDSAAALNEAKNIFGAKGADEMVRAIQTGVLSMNDLTAATGQTQDTILGVGKDTMDAAEKWEILKNRGLEALEPLASGVFDFVGDALGAVLDWLDTADFTPLMNAFSAIQPAIDAIKGAFSSFDTSAATGAFTDLQPTLQAFGTAIGDAVPKIMSLAQSIQGALTPIIEALAPIVTGVMQTIGEVFMAALDILTGAFTVLQGLFTGDWQMVWDGVGQIVDGAINLVVSALSGWFNMMQGFFSTGVSMLQGLWSSGWEMIKNAVSNGISSVISTVAGLPSSILSALGNLGSLLYNAGSNVISGFINGIRAKASSLASAAIDTVKGGVDAVLNFLGIHSPSRLFYKIGGYTGEGMVLGIRSQADAVADAWDDMMTVPDAPRITVPPASLSGRTTTAAPVYNINVSGVLDGLDAARKIREVLAQYDRVTGTVRMGALA</sequence>
<name>A0A8S5TUV9_9CAUD</name>
<accession>A0A8S5TUV9</accession>
<organism evidence="1">
    <name type="scientific">Siphoviridae sp. ctHSY3</name>
    <dbReference type="NCBI Taxonomy" id="2825421"/>
    <lineage>
        <taxon>Viruses</taxon>
        <taxon>Duplodnaviria</taxon>
        <taxon>Heunggongvirae</taxon>
        <taxon>Uroviricota</taxon>
        <taxon>Caudoviricetes</taxon>
    </lineage>
</organism>